<comment type="caution">
    <text evidence="2">The sequence shown here is derived from an EMBL/GenBank/DDBJ whole genome shotgun (WGS) entry which is preliminary data.</text>
</comment>
<evidence type="ECO:0000313" key="3">
    <source>
        <dbReference type="Proteomes" id="UP000779574"/>
    </source>
</evidence>
<reference evidence="2" key="1">
    <citation type="journal article" date="2021" name="J Fungi (Basel)">
        <title>Virulence traits and population genomics of the black yeast Aureobasidium melanogenum.</title>
        <authorList>
            <person name="Cernosa A."/>
            <person name="Sun X."/>
            <person name="Gostincar C."/>
            <person name="Fang C."/>
            <person name="Gunde-Cimerman N."/>
            <person name="Song Z."/>
        </authorList>
    </citation>
    <scope>NUCLEOTIDE SEQUENCE</scope>
    <source>
        <strain evidence="2">EXF-9911</strain>
    </source>
</reference>
<evidence type="ECO:0000256" key="1">
    <source>
        <dbReference type="SAM" id="MobiDB-lite"/>
    </source>
</evidence>
<name>A0A9P8JAH0_AURME</name>
<reference evidence="2" key="2">
    <citation type="submission" date="2021-08" db="EMBL/GenBank/DDBJ databases">
        <authorList>
            <person name="Gostincar C."/>
            <person name="Sun X."/>
            <person name="Song Z."/>
            <person name="Gunde-Cimerman N."/>
        </authorList>
    </citation>
    <scope>NUCLEOTIDE SEQUENCE</scope>
    <source>
        <strain evidence="2">EXF-9911</strain>
    </source>
</reference>
<feature type="non-terminal residue" evidence="2">
    <location>
        <position position="109"/>
    </location>
</feature>
<dbReference type="AlphaFoldDB" id="A0A9P8JAH0"/>
<gene>
    <name evidence="2" type="ORF">KCU76_g3850</name>
</gene>
<evidence type="ECO:0000313" key="2">
    <source>
        <dbReference type="EMBL" id="KAG9696271.1"/>
    </source>
</evidence>
<organism evidence="2 3">
    <name type="scientific">Aureobasidium melanogenum</name>
    <name type="common">Aureobasidium pullulans var. melanogenum</name>
    <dbReference type="NCBI Taxonomy" id="46634"/>
    <lineage>
        <taxon>Eukaryota</taxon>
        <taxon>Fungi</taxon>
        <taxon>Dikarya</taxon>
        <taxon>Ascomycota</taxon>
        <taxon>Pezizomycotina</taxon>
        <taxon>Dothideomycetes</taxon>
        <taxon>Dothideomycetidae</taxon>
        <taxon>Dothideales</taxon>
        <taxon>Saccotheciaceae</taxon>
        <taxon>Aureobasidium</taxon>
    </lineage>
</organism>
<dbReference type="Proteomes" id="UP000779574">
    <property type="component" value="Unassembled WGS sequence"/>
</dbReference>
<proteinExistence type="predicted"/>
<sequence length="109" mass="11647">MKAIGEKVFATSLSKPRQADPSVSDRLTTPEGPLRAAEEPSTSDAFFSALFDFNVKLNHDNALLRKSNKPEVEPQSSLPVVSSAGTLTDPVDSVPNALSPGKGVKILWQ</sequence>
<accession>A0A9P8JAH0</accession>
<feature type="compositionally biased region" description="Polar residues" evidence="1">
    <location>
        <begin position="74"/>
        <end position="86"/>
    </location>
</feature>
<feature type="region of interest" description="Disordered" evidence="1">
    <location>
        <begin position="1"/>
        <end position="40"/>
    </location>
</feature>
<protein>
    <submittedName>
        <fullName evidence="2">Uncharacterized protein</fullName>
    </submittedName>
</protein>
<feature type="region of interest" description="Disordered" evidence="1">
    <location>
        <begin position="67"/>
        <end position="95"/>
    </location>
</feature>
<dbReference type="EMBL" id="JAHFXF010000107">
    <property type="protein sequence ID" value="KAG9696271.1"/>
    <property type="molecule type" value="Genomic_DNA"/>
</dbReference>
<dbReference type="OrthoDB" id="10642467at2759"/>